<dbReference type="Pfam" id="PF10374">
    <property type="entry name" value="EST1"/>
    <property type="match status" value="1"/>
</dbReference>
<gene>
    <name evidence="5" type="ORF">QE152_g33877</name>
</gene>
<feature type="compositionally biased region" description="Acidic residues" evidence="2">
    <location>
        <begin position="441"/>
        <end position="451"/>
    </location>
</feature>
<dbReference type="Pfam" id="PF10373">
    <property type="entry name" value="EST1_DNA_bind"/>
    <property type="match status" value="1"/>
</dbReference>
<keyword evidence="1" id="KW-0866">Nonsense-mediated mRNA decay</keyword>
<dbReference type="InterPro" id="IPR019458">
    <property type="entry name" value="Est1-like_N"/>
</dbReference>
<dbReference type="GO" id="GO:0000184">
    <property type="term" value="P:nuclear-transcribed mRNA catabolic process, nonsense-mediated decay"/>
    <property type="evidence" value="ECO:0007669"/>
    <property type="project" value="UniProtKB-KW"/>
</dbReference>
<dbReference type="GO" id="GO:0070034">
    <property type="term" value="F:telomerase RNA binding"/>
    <property type="evidence" value="ECO:0007669"/>
    <property type="project" value="TreeGrafter"/>
</dbReference>
<keyword evidence="6" id="KW-1185">Reference proteome</keyword>
<dbReference type="AlphaFoldDB" id="A0AAW1IVG4"/>
<dbReference type="PANTHER" id="PTHR15696:SF7">
    <property type="entry name" value="NONSENSE-MEDIATED MRNA DECAY FACTOR"/>
    <property type="match status" value="1"/>
</dbReference>
<evidence type="ECO:0000256" key="1">
    <source>
        <dbReference type="ARBA" id="ARBA00023161"/>
    </source>
</evidence>
<evidence type="ECO:0000313" key="5">
    <source>
        <dbReference type="EMBL" id="KAK9693929.1"/>
    </source>
</evidence>
<feature type="compositionally biased region" description="Basic residues" evidence="2">
    <location>
        <begin position="424"/>
        <end position="437"/>
    </location>
</feature>
<dbReference type="InterPro" id="IPR018834">
    <property type="entry name" value="DNA/RNA-bd_Est1-type"/>
</dbReference>
<proteinExistence type="predicted"/>
<evidence type="ECO:0000259" key="4">
    <source>
        <dbReference type="Pfam" id="PF10374"/>
    </source>
</evidence>
<dbReference type="Proteomes" id="UP001458880">
    <property type="component" value="Unassembled WGS sequence"/>
</dbReference>
<reference evidence="5 6" key="1">
    <citation type="journal article" date="2024" name="BMC Genomics">
        <title>De novo assembly and annotation of Popillia japonica's genome with initial clues to its potential as an invasive pest.</title>
        <authorList>
            <person name="Cucini C."/>
            <person name="Boschi S."/>
            <person name="Funari R."/>
            <person name="Cardaioli E."/>
            <person name="Iannotti N."/>
            <person name="Marturano G."/>
            <person name="Paoli F."/>
            <person name="Bruttini M."/>
            <person name="Carapelli A."/>
            <person name="Frati F."/>
            <person name="Nardi F."/>
        </authorList>
    </citation>
    <scope>NUCLEOTIDE SEQUENCE [LARGE SCALE GENOMIC DNA]</scope>
    <source>
        <strain evidence="5">DMR45628</strain>
    </source>
</reference>
<protein>
    <submittedName>
        <fullName evidence="5">Est1 DNA/RNA binding domain</fullName>
    </submittedName>
</protein>
<feature type="compositionally biased region" description="Acidic residues" evidence="2">
    <location>
        <begin position="470"/>
        <end position="484"/>
    </location>
</feature>
<evidence type="ECO:0000259" key="3">
    <source>
        <dbReference type="Pfam" id="PF10373"/>
    </source>
</evidence>
<dbReference type="EMBL" id="JASPKY010000528">
    <property type="protein sequence ID" value="KAK9693929.1"/>
    <property type="molecule type" value="Genomic_DNA"/>
</dbReference>
<evidence type="ECO:0000256" key="2">
    <source>
        <dbReference type="SAM" id="MobiDB-lite"/>
    </source>
</evidence>
<dbReference type="InterPro" id="IPR011990">
    <property type="entry name" value="TPR-like_helical_dom_sf"/>
</dbReference>
<dbReference type="GO" id="GO:0042162">
    <property type="term" value="F:telomeric DNA binding"/>
    <property type="evidence" value="ECO:0007669"/>
    <property type="project" value="TreeGrafter"/>
</dbReference>
<feature type="compositionally biased region" description="Basic and acidic residues" evidence="2">
    <location>
        <begin position="485"/>
        <end position="494"/>
    </location>
</feature>
<dbReference type="SUPFAM" id="SSF48452">
    <property type="entry name" value="TPR-like"/>
    <property type="match status" value="1"/>
</dbReference>
<dbReference type="InterPro" id="IPR045153">
    <property type="entry name" value="Est1/Ebs1-like"/>
</dbReference>
<sequence>MKKSYPTDNIHQKEGQEQSKKLYRYISDQVKIIDDARGCARSIGDLFTPIANVQRSKFRDYCERLIFTNPLLHGRKGEELLWRKAFYEVVVTAKRLKKTDYTLQEKACIENHINVGIGHYHHFVARLQQEYSLDLDGVVDFIICEEITTTKKGQNNEMNHELLEWARLSIHRSLVYLGDLCRYRMEIYPNWDSNLVVRYYSQALCFKPEYGMPHNQMGTLANNMNNSLDATYYYLRSLDCKFTFEGTENNLNRLFEKNSHYLEQLPVENNDADCIIQPEPSEHIKRFITRFLLLVDIWWFNKKIPLIYDLCHQTNVDLQECMTYLKPINSESIDTTDIDTTDTDSTNSSSFLTYDMIFKIVSICLVCVQKLQSIHSQQVSSAVPFTLAVYSQLVQTVIGHITEGILNFPLSTVENHVDKWLTRNKQHKVKKRRRRKVQNNSEDENNDDSSENESLNNFNMESDEEINSDIELDPCSSTDDEEENANEKKSEEKLVNGVNDDNSDKNSSSDGVKTMEEILKKAKRMDQNDIFAILSDEHLLQCIKILNDWLSTDSDILKTCVKSTKTLLNQIINLINLLHIDVVDDKFKELRIEMLKANERRIALSEDVVLKGVQILVQSQEDIDWSYSSRVNMTAKEQAVLRIMKILSFGHSLTAMTETGVTYNKEEGLFSIKMDDLYVNGIDKMENRDIENGESDIIKRQDELKSPETAKGQLMKMKHMGQLWLTAEVRDLESRVKGKTALSPYLVIDADSLILYTSMVKQLVYSRKFIVPHCHRIW</sequence>
<feature type="domain" description="DNA/RNA-binding" evidence="3">
    <location>
        <begin position="197"/>
        <end position="428"/>
    </location>
</feature>
<feature type="region of interest" description="Disordered" evidence="2">
    <location>
        <begin position="424"/>
        <end position="456"/>
    </location>
</feature>
<name>A0AAW1IVG4_POPJA</name>
<feature type="domain" description="Telomerase activating protein Est1-like N-terminal" evidence="4">
    <location>
        <begin position="78"/>
        <end position="186"/>
    </location>
</feature>
<feature type="compositionally biased region" description="Low complexity" evidence="2">
    <location>
        <begin position="495"/>
        <end position="512"/>
    </location>
</feature>
<feature type="region of interest" description="Disordered" evidence="2">
    <location>
        <begin position="470"/>
        <end position="512"/>
    </location>
</feature>
<dbReference type="GO" id="GO:0005697">
    <property type="term" value="C:telomerase holoenzyme complex"/>
    <property type="evidence" value="ECO:0007669"/>
    <property type="project" value="TreeGrafter"/>
</dbReference>
<dbReference type="PANTHER" id="PTHR15696">
    <property type="entry name" value="SMG-7 SUPPRESSOR WITH MORPHOLOGICAL EFFECT ON GENITALIA PROTEIN 7"/>
    <property type="match status" value="1"/>
</dbReference>
<comment type="caution">
    <text evidence="5">The sequence shown here is derived from an EMBL/GenBank/DDBJ whole genome shotgun (WGS) entry which is preliminary data.</text>
</comment>
<organism evidence="5 6">
    <name type="scientific">Popillia japonica</name>
    <name type="common">Japanese beetle</name>
    <dbReference type="NCBI Taxonomy" id="7064"/>
    <lineage>
        <taxon>Eukaryota</taxon>
        <taxon>Metazoa</taxon>
        <taxon>Ecdysozoa</taxon>
        <taxon>Arthropoda</taxon>
        <taxon>Hexapoda</taxon>
        <taxon>Insecta</taxon>
        <taxon>Pterygota</taxon>
        <taxon>Neoptera</taxon>
        <taxon>Endopterygota</taxon>
        <taxon>Coleoptera</taxon>
        <taxon>Polyphaga</taxon>
        <taxon>Scarabaeiformia</taxon>
        <taxon>Scarabaeidae</taxon>
        <taxon>Rutelinae</taxon>
        <taxon>Popillia</taxon>
    </lineage>
</organism>
<dbReference type="Gene3D" id="1.25.40.10">
    <property type="entry name" value="Tetratricopeptide repeat domain"/>
    <property type="match status" value="1"/>
</dbReference>
<evidence type="ECO:0000313" key="6">
    <source>
        <dbReference type="Proteomes" id="UP001458880"/>
    </source>
</evidence>
<accession>A0AAW1IVG4</accession>